<feature type="signal peptide" evidence="1">
    <location>
        <begin position="1"/>
        <end position="22"/>
    </location>
</feature>
<gene>
    <name evidence="3" type="ORF">SAMN05444003_0705</name>
</gene>
<dbReference type="Gene3D" id="3.40.50.1820">
    <property type="entry name" value="alpha/beta hydrolase"/>
    <property type="match status" value="1"/>
</dbReference>
<dbReference type="Pfam" id="PF12697">
    <property type="entry name" value="Abhydrolase_6"/>
    <property type="match status" value="1"/>
</dbReference>
<dbReference type="OrthoDB" id="9815441at2"/>
<sequence length="332" mass="35392">MRLARRTFTIAAAAIAAGAAFTAVRGNARVQSAETQFPPIGEFVGVDGRRIHYVQEGAGPDLVLLHGAGGNVREFTFDLVGRLSDQFRVTVFDRPGMGYSDRVPGLDNKAFATEGDSPVAQAEMLRKASEILGLEAPIVAGHSFGGIVSMAWANLALDSESPANPSAIVSLAGVLMPWPGELGQYYRVNGSALGGVTTIPIISAFASDQRISDAIDGIFKPQPVPEGYADYVGGALTLRPSQFRANVRQVNTLRPHVVEMSKRYPELELPIEIVHGTLDATVPINVHPYELRKIVASANLTELQGVGHMPHHADPDATVAAIERAAMRAGLR</sequence>
<dbReference type="PANTHER" id="PTHR46438:SF11">
    <property type="entry name" value="LIPASE-RELATED"/>
    <property type="match status" value="1"/>
</dbReference>
<dbReference type="RefSeq" id="WP_072899330.1">
    <property type="nucleotide sequence ID" value="NZ_FQXB01000001.1"/>
</dbReference>
<dbReference type="InterPro" id="IPR000073">
    <property type="entry name" value="AB_hydrolase_1"/>
</dbReference>
<protein>
    <submittedName>
        <fullName evidence="3">Pimeloyl-ACP methyl ester carboxylesterase</fullName>
    </submittedName>
</protein>
<dbReference type="PRINTS" id="PR00111">
    <property type="entry name" value="ABHYDROLASE"/>
</dbReference>
<dbReference type="STRING" id="1508389.SAMN05444003_0705"/>
<dbReference type="SUPFAM" id="SSF53474">
    <property type="entry name" value="alpha/beta-Hydrolases"/>
    <property type="match status" value="1"/>
</dbReference>
<feature type="chain" id="PRO_5013155360" evidence="1">
    <location>
        <begin position="23"/>
        <end position="332"/>
    </location>
</feature>
<reference evidence="3 4" key="1">
    <citation type="submission" date="2016-11" db="EMBL/GenBank/DDBJ databases">
        <authorList>
            <person name="Jaros S."/>
            <person name="Januszkiewicz K."/>
            <person name="Wedrychowicz H."/>
        </authorList>
    </citation>
    <scope>NUCLEOTIDE SEQUENCE [LARGE SCALE GENOMIC DNA]</scope>
    <source>
        <strain evidence="3 4">DSM 28715</strain>
    </source>
</reference>
<feature type="domain" description="AB hydrolase-1" evidence="2">
    <location>
        <begin position="62"/>
        <end position="321"/>
    </location>
</feature>
<keyword evidence="1" id="KW-0732">Signal</keyword>
<name>A0A1M5M994_9RHOB</name>
<dbReference type="InterPro" id="IPR029058">
    <property type="entry name" value="AB_hydrolase_fold"/>
</dbReference>
<proteinExistence type="predicted"/>
<dbReference type="PANTHER" id="PTHR46438">
    <property type="entry name" value="ALPHA/BETA-HYDROLASES SUPERFAMILY PROTEIN"/>
    <property type="match status" value="1"/>
</dbReference>
<evidence type="ECO:0000259" key="2">
    <source>
        <dbReference type="Pfam" id="PF12697"/>
    </source>
</evidence>
<keyword evidence="4" id="KW-1185">Reference proteome</keyword>
<organism evidence="3 4">
    <name type="scientific">Cognatiyoonia sediminum</name>
    <dbReference type="NCBI Taxonomy" id="1508389"/>
    <lineage>
        <taxon>Bacteria</taxon>
        <taxon>Pseudomonadati</taxon>
        <taxon>Pseudomonadota</taxon>
        <taxon>Alphaproteobacteria</taxon>
        <taxon>Rhodobacterales</taxon>
        <taxon>Paracoccaceae</taxon>
        <taxon>Cognatiyoonia</taxon>
    </lineage>
</organism>
<dbReference type="EMBL" id="FQXB01000001">
    <property type="protein sequence ID" value="SHG73785.1"/>
    <property type="molecule type" value="Genomic_DNA"/>
</dbReference>
<accession>A0A1M5M994</accession>
<evidence type="ECO:0000313" key="4">
    <source>
        <dbReference type="Proteomes" id="UP000184074"/>
    </source>
</evidence>
<evidence type="ECO:0000256" key="1">
    <source>
        <dbReference type="SAM" id="SignalP"/>
    </source>
</evidence>
<evidence type="ECO:0000313" key="3">
    <source>
        <dbReference type="EMBL" id="SHG73785.1"/>
    </source>
</evidence>
<dbReference type="Proteomes" id="UP000184074">
    <property type="component" value="Unassembled WGS sequence"/>
</dbReference>
<dbReference type="AlphaFoldDB" id="A0A1M5M994"/>